<protein>
    <submittedName>
        <fullName evidence="1">Uncharacterized protein</fullName>
    </submittedName>
</protein>
<name>A0ABS7QID0_9ACTN</name>
<reference evidence="1 2" key="1">
    <citation type="submission" date="2021-08" db="EMBL/GenBank/DDBJ databases">
        <title>WGS of actinomycetes from Thailand.</title>
        <authorList>
            <person name="Thawai C."/>
        </authorList>
    </citation>
    <scope>NUCLEOTIDE SEQUENCE [LARGE SCALE GENOMIC DNA]</scope>
    <source>
        <strain evidence="1 2">PLK6-54</strain>
    </source>
</reference>
<proteinExistence type="predicted"/>
<dbReference type="Proteomes" id="UP000778578">
    <property type="component" value="Unassembled WGS sequence"/>
</dbReference>
<accession>A0ABS7QID0</accession>
<dbReference type="RefSeq" id="WP_222969267.1">
    <property type="nucleotide sequence ID" value="NZ_JAINZZ010000084.1"/>
</dbReference>
<dbReference type="EMBL" id="JAINZZ010000084">
    <property type="protein sequence ID" value="MBY8882723.1"/>
    <property type="molecule type" value="Genomic_DNA"/>
</dbReference>
<gene>
    <name evidence="1" type="ORF">K7862_34565</name>
</gene>
<sequence length="277" mass="30007">MCKKIIYPNRNNVMNGQGACKYCAPNAPVEPDEAVALMRDHGFRTLVDFPGTGKAWLSECIAAGHLVAPRYANVRGRRGGCQFCKRRGVISQAVAAAGAKLREAEALADMKSAGFQPVDLFKDVASPWLSLHSACGQLVSPNLNNVRTRGACCEFCAKYGLDPDAPAWLYILAHMLYGASKIGITGQYTQEDRVARFERDGWKLIAKLPFTTGRDARKAERAVIDALRPEGRRKKAGFLMPAQMPVGGSTETFDARVVPASLLLSMALSCGNLSIVT</sequence>
<organism evidence="1 2">
    <name type="scientific">Actinacidiphila acidipaludis</name>
    <dbReference type="NCBI Taxonomy" id="2873382"/>
    <lineage>
        <taxon>Bacteria</taxon>
        <taxon>Bacillati</taxon>
        <taxon>Actinomycetota</taxon>
        <taxon>Actinomycetes</taxon>
        <taxon>Kitasatosporales</taxon>
        <taxon>Streptomycetaceae</taxon>
        <taxon>Actinacidiphila</taxon>
    </lineage>
</organism>
<evidence type="ECO:0000313" key="1">
    <source>
        <dbReference type="EMBL" id="MBY8882723.1"/>
    </source>
</evidence>
<keyword evidence="2" id="KW-1185">Reference proteome</keyword>
<evidence type="ECO:0000313" key="2">
    <source>
        <dbReference type="Proteomes" id="UP000778578"/>
    </source>
</evidence>
<comment type="caution">
    <text evidence="1">The sequence shown here is derived from an EMBL/GenBank/DDBJ whole genome shotgun (WGS) entry which is preliminary data.</text>
</comment>